<name>A0ABQ9E415_TEGGR</name>
<accession>A0ABQ9E415</accession>
<evidence type="ECO:0000313" key="1">
    <source>
        <dbReference type="EMBL" id="KAJ8300158.1"/>
    </source>
</evidence>
<proteinExistence type="predicted"/>
<dbReference type="PANTHER" id="PTHR24024:SF18">
    <property type="entry name" value="SHORT-CHAIN COLLAGEN C4-LIKE"/>
    <property type="match status" value="1"/>
</dbReference>
<organism evidence="1 2">
    <name type="scientific">Tegillarca granosa</name>
    <name type="common">Malaysian cockle</name>
    <name type="synonym">Anadara granosa</name>
    <dbReference type="NCBI Taxonomy" id="220873"/>
    <lineage>
        <taxon>Eukaryota</taxon>
        <taxon>Metazoa</taxon>
        <taxon>Spiralia</taxon>
        <taxon>Lophotrochozoa</taxon>
        <taxon>Mollusca</taxon>
        <taxon>Bivalvia</taxon>
        <taxon>Autobranchia</taxon>
        <taxon>Pteriomorphia</taxon>
        <taxon>Arcoida</taxon>
        <taxon>Arcoidea</taxon>
        <taxon>Arcidae</taxon>
        <taxon>Tegillarca</taxon>
    </lineage>
</organism>
<dbReference type="InterPro" id="IPR051077">
    <property type="entry name" value="Ca-dependent_lectin"/>
</dbReference>
<reference evidence="1 2" key="1">
    <citation type="submission" date="2022-12" db="EMBL/GenBank/DDBJ databases">
        <title>Chromosome-level genome of Tegillarca granosa.</title>
        <authorList>
            <person name="Kim J."/>
        </authorList>
    </citation>
    <scope>NUCLEOTIDE SEQUENCE [LARGE SCALE GENOMIC DNA]</scope>
    <source>
        <strain evidence="1">Teg-2019</strain>
        <tissue evidence="1">Adductor muscle</tissue>
    </source>
</reference>
<dbReference type="PANTHER" id="PTHR24024">
    <property type="entry name" value="PULMONARY SURFACTANT-ASSOCIATED PROTEIN A"/>
    <property type="match status" value="1"/>
</dbReference>
<dbReference type="EMBL" id="JARBDR010000919">
    <property type="protein sequence ID" value="KAJ8300158.1"/>
    <property type="molecule type" value="Genomic_DNA"/>
</dbReference>
<keyword evidence="2" id="KW-1185">Reference proteome</keyword>
<comment type="caution">
    <text evidence="1">The sequence shown here is derived from an EMBL/GenBank/DDBJ whole genome shotgun (WGS) entry which is preliminary data.</text>
</comment>
<sequence length="484" mass="55140">MQNYYLHIYTPITAPGTVYTRWGRKTCGNDSNISELIYEGQVAGSDNYHHTGAAVNYLCLPQTPIYGNFDSKENSNAHVYGAEIDPWHTNIPGTPFEHSKYNTKSIYCAVCRTNGRTSVVMIPGRNQCFSGWKREYHGYLAAGHYSHKGASEYICLDEQPDIFPTQNHSWHKILYSVEGRCTGPLKCPPYVNGKELTCVELSIHDGEERRQVAGSHYRHSGAAVNYLCLPQSPIYGHYDSRENGNAYVYGAEIEPWKTNIPGTPFEYTKYNRKSIYCAVCRTNGRLSVVMIPGRNQCFPGWNREYHGYLAAGFYAHKAATEYICLDEKPDIFPTKSHSWHTILYSVEGRCTGPLKCPPYVNGRELTCVHLVTIPMKQPPNTSALINNQTFFQHTAINIYKVFQCVEGRYTGRNKCFPGWKREYHGYLAPCNHSHEAATEYICLDKKPHIFPTYSNKIYKVFHSVEGRCTVPLKYPSYVNDKELT</sequence>
<dbReference type="Proteomes" id="UP001217089">
    <property type="component" value="Unassembled WGS sequence"/>
</dbReference>
<protein>
    <submittedName>
        <fullName evidence="1">Uncharacterized protein</fullName>
    </submittedName>
</protein>
<evidence type="ECO:0000313" key="2">
    <source>
        <dbReference type="Proteomes" id="UP001217089"/>
    </source>
</evidence>
<gene>
    <name evidence="1" type="ORF">KUTeg_021677</name>
</gene>